<reference evidence="1 2" key="1">
    <citation type="submission" date="2013-10" db="EMBL/GenBank/DDBJ databases">
        <title>Antibiotic resistance diversity of beta-lactamase producers in the General Hospital Vienna.</title>
        <authorList>
            <person name="Barisic I."/>
            <person name="Mitteregger D."/>
            <person name="Hirschl A.M."/>
            <person name="Noehammer C."/>
            <person name="Wiesinger-Mayr H."/>
        </authorList>
    </citation>
    <scope>NUCLEOTIDE SEQUENCE [LARGE SCALE GENOMIC DNA]</scope>
    <source>
        <strain evidence="1 2">ISC11</strain>
    </source>
</reference>
<protein>
    <submittedName>
        <fullName evidence="1">Uncharacterized protein</fullName>
    </submittedName>
</protein>
<comment type="caution">
    <text evidence="1">The sequence shown here is derived from an EMBL/GenBank/DDBJ whole genome shotgun (WGS) entry which is preliminary data.</text>
</comment>
<dbReference type="Proteomes" id="UP000019194">
    <property type="component" value="Unassembled WGS sequence"/>
</dbReference>
<proteinExistence type="predicted"/>
<evidence type="ECO:0000313" key="1">
    <source>
        <dbReference type="EMBL" id="CDL40923.1"/>
    </source>
</evidence>
<organism evidence="1 2">
    <name type="scientific">Citrobacter freundii</name>
    <dbReference type="NCBI Taxonomy" id="546"/>
    <lineage>
        <taxon>Bacteria</taxon>
        <taxon>Pseudomonadati</taxon>
        <taxon>Pseudomonadota</taxon>
        <taxon>Gammaproteobacteria</taxon>
        <taxon>Enterobacterales</taxon>
        <taxon>Enterobacteriaceae</taxon>
        <taxon>Citrobacter</taxon>
        <taxon>Citrobacter freundii complex</taxon>
    </lineage>
</organism>
<evidence type="ECO:0000313" key="2">
    <source>
        <dbReference type="Proteomes" id="UP000019194"/>
    </source>
</evidence>
<accession>A0A7G2IWZ8</accession>
<name>A0A7G2IWZ8_CITFR</name>
<dbReference type="EMBL" id="CBWP010000078">
    <property type="protein sequence ID" value="CDL40923.1"/>
    <property type="molecule type" value="Genomic_DNA"/>
</dbReference>
<dbReference type="AlphaFoldDB" id="A0A7G2IWZ8"/>
<sequence>MLSSLWLLIDLAGPAYRVTLPSCIFIAYMRQKHLYSPENTDV</sequence>